<dbReference type="Gene3D" id="3.30.1860.10">
    <property type="entry name" value="uncharacterized conserved protein from methanopyrus kandleri domain like"/>
    <property type="match status" value="1"/>
</dbReference>
<dbReference type="STRING" id="699431.SY89_01032"/>
<protein>
    <recommendedName>
        <fullName evidence="3">DUF424 domain-containing protein</fullName>
    </recommendedName>
</protein>
<comment type="caution">
    <text evidence="1">The sequence shown here is derived from an EMBL/GenBank/DDBJ whole genome shotgun (WGS) entry which is preliminary data.</text>
</comment>
<proteinExistence type="predicted"/>
<name>A0A0P7GXU9_9EURY</name>
<evidence type="ECO:0008006" key="3">
    <source>
        <dbReference type="Google" id="ProtNLM"/>
    </source>
</evidence>
<dbReference type="Pfam" id="PF04242">
    <property type="entry name" value="DUF424"/>
    <property type="match status" value="1"/>
</dbReference>
<organism evidence="1 2">
    <name type="scientific">Halolamina pelagica</name>
    <dbReference type="NCBI Taxonomy" id="699431"/>
    <lineage>
        <taxon>Archaea</taxon>
        <taxon>Methanobacteriati</taxon>
        <taxon>Methanobacteriota</taxon>
        <taxon>Stenosarchaea group</taxon>
        <taxon>Halobacteria</taxon>
        <taxon>Halobacteriales</taxon>
        <taxon>Haloferacaceae</taxon>
    </lineage>
</organism>
<dbReference type="OrthoDB" id="18015at2157"/>
<dbReference type="Proteomes" id="UP000050535">
    <property type="component" value="Unassembled WGS sequence"/>
</dbReference>
<dbReference type="InterPro" id="IPR007355">
    <property type="entry name" value="DUF424"/>
</dbReference>
<evidence type="ECO:0000313" key="1">
    <source>
        <dbReference type="EMBL" id="KPN30305.1"/>
    </source>
</evidence>
<sequence length="100" mass="10561">MLLRERETERGLLVSVCDADLVGQTFENGQVSITVSESFYAGESAVDADADAVIDGLRRASVANLVGEECVGVAVEAGIIDEGAVLEIGETRHAQLLQIQ</sequence>
<keyword evidence="2" id="KW-1185">Reference proteome</keyword>
<dbReference type="AlphaFoldDB" id="A0A0P7GXU9"/>
<dbReference type="EMBL" id="LGUC01000001">
    <property type="protein sequence ID" value="KPN30305.1"/>
    <property type="molecule type" value="Genomic_DNA"/>
</dbReference>
<reference evidence="2" key="1">
    <citation type="submission" date="2013-11" db="EMBL/GenBank/DDBJ databases">
        <authorList>
            <person name="Hoang H.T."/>
            <person name="Killian M.L."/>
            <person name="Madson D.M."/>
            <person name="Arruda P.H.E."/>
            <person name="Sun D."/>
            <person name="Schwartz K.J."/>
            <person name="Yoon K."/>
        </authorList>
    </citation>
    <scope>NUCLEOTIDE SEQUENCE [LARGE SCALE GENOMIC DNA]</scope>
    <source>
        <strain evidence="2">CDK2</strain>
    </source>
</reference>
<dbReference type="RefSeq" id="WP_054583332.1">
    <property type="nucleotide sequence ID" value="NZ_LGUC01000001.1"/>
</dbReference>
<gene>
    <name evidence="1" type="ORF">SY89_01032</name>
</gene>
<evidence type="ECO:0000313" key="2">
    <source>
        <dbReference type="Proteomes" id="UP000050535"/>
    </source>
</evidence>
<accession>A0A0P7GXU9</accession>